<dbReference type="GO" id="GO:0016740">
    <property type="term" value="F:transferase activity"/>
    <property type="evidence" value="ECO:0007669"/>
    <property type="project" value="UniProtKB-KW"/>
</dbReference>
<dbReference type="CDD" id="cd04179">
    <property type="entry name" value="DPM_DPG-synthase_like"/>
    <property type="match status" value="1"/>
</dbReference>
<evidence type="ECO:0000313" key="3">
    <source>
        <dbReference type="EMBL" id="KKQ94668.1"/>
    </source>
</evidence>
<dbReference type="InterPro" id="IPR050256">
    <property type="entry name" value="Glycosyltransferase_2"/>
</dbReference>
<dbReference type="PANTHER" id="PTHR48090:SF7">
    <property type="entry name" value="RFBJ PROTEIN"/>
    <property type="match status" value="1"/>
</dbReference>
<dbReference type="InterPro" id="IPR001173">
    <property type="entry name" value="Glyco_trans_2-like"/>
</dbReference>
<dbReference type="InterPro" id="IPR029044">
    <property type="entry name" value="Nucleotide-diphossugar_trans"/>
</dbReference>
<organism evidence="3 4">
    <name type="scientific">candidate division CPR2 bacterium GW2011_GWC2_39_10</name>
    <dbReference type="NCBI Taxonomy" id="1618345"/>
    <lineage>
        <taxon>Bacteria</taxon>
        <taxon>Bacteria division CPR2</taxon>
    </lineage>
</organism>
<reference evidence="3 4" key="1">
    <citation type="journal article" date="2015" name="Nature">
        <title>rRNA introns, odd ribosomes, and small enigmatic genomes across a large radiation of phyla.</title>
        <authorList>
            <person name="Brown C.T."/>
            <person name="Hug L.A."/>
            <person name="Thomas B.C."/>
            <person name="Sharon I."/>
            <person name="Castelle C.J."/>
            <person name="Singh A."/>
            <person name="Wilkins M.J."/>
            <person name="Williams K.H."/>
            <person name="Banfield J.F."/>
        </authorList>
    </citation>
    <scope>NUCLEOTIDE SEQUENCE [LARGE SCALE GENOMIC DNA]</scope>
</reference>
<evidence type="ECO:0000313" key="4">
    <source>
        <dbReference type="Proteomes" id="UP000034207"/>
    </source>
</evidence>
<gene>
    <name evidence="3" type="ORF">UT18_C0009G0079</name>
</gene>
<keyword evidence="3" id="KW-0808">Transferase</keyword>
<accession>A0A0G0LRY1</accession>
<dbReference type="STRING" id="1618345.UT18_C0009G0079"/>
<dbReference type="Proteomes" id="UP000034207">
    <property type="component" value="Unassembled WGS sequence"/>
</dbReference>
<dbReference type="Pfam" id="PF00535">
    <property type="entry name" value="Glycos_transf_2"/>
    <property type="match status" value="1"/>
</dbReference>
<protein>
    <submittedName>
        <fullName evidence="3">Glycosyl transferase family 2</fullName>
    </submittedName>
</protein>
<evidence type="ECO:0000259" key="2">
    <source>
        <dbReference type="Pfam" id="PF00535"/>
    </source>
</evidence>
<proteinExistence type="predicted"/>
<name>A0A0G0LRY1_UNCC2</name>
<dbReference type="Gene3D" id="3.90.550.10">
    <property type="entry name" value="Spore Coat Polysaccharide Biosynthesis Protein SpsA, Chain A"/>
    <property type="match status" value="1"/>
</dbReference>
<comment type="caution">
    <text evidence="3">The sequence shown here is derived from an EMBL/GenBank/DDBJ whole genome shotgun (WGS) entry which is preliminary data.</text>
</comment>
<keyword evidence="1" id="KW-0472">Membrane</keyword>
<keyword evidence="1" id="KW-0812">Transmembrane</keyword>
<feature type="transmembrane region" description="Helical" evidence="1">
    <location>
        <begin position="244"/>
        <end position="267"/>
    </location>
</feature>
<dbReference type="PANTHER" id="PTHR48090">
    <property type="entry name" value="UNDECAPRENYL-PHOSPHATE 4-DEOXY-4-FORMAMIDO-L-ARABINOSE TRANSFERASE-RELATED"/>
    <property type="match status" value="1"/>
</dbReference>
<feature type="transmembrane region" description="Helical" evidence="1">
    <location>
        <begin position="279"/>
        <end position="300"/>
    </location>
</feature>
<dbReference type="AlphaFoldDB" id="A0A0G0LRY1"/>
<evidence type="ECO:0000256" key="1">
    <source>
        <dbReference type="SAM" id="Phobius"/>
    </source>
</evidence>
<keyword evidence="1" id="KW-1133">Transmembrane helix</keyword>
<dbReference type="SUPFAM" id="SSF53448">
    <property type="entry name" value="Nucleotide-diphospho-sugar transferases"/>
    <property type="match status" value="1"/>
</dbReference>
<dbReference type="EMBL" id="LBVV01000009">
    <property type="protein sequence ID" value="KKQ94668.1"/>
    <property type="molecule type" value="Genomic_DNA"/>
</dbReference>
<feature type="domain" description="Glycosyltransferase 2-like" evidence="2">
    <location>
        <begin position="12"/>
        <end position="173"/>
    </location>
</feature>
<sequence length="325" mass="37036">MVSKGISMKLLVAIPCFNEEKTISKVIGDVPKKIQGISEINILVMDDGSEDASAMVAKECKAEVHSFPKNRGLGWVFTKSVSVALSKKVDILVTIDGDGQFKAKDISKLIKPIIAKEADFVTCSRFIDKDLTPNMSVIKLWGNRFMSKFISMLIKRKFYDVSCGFRAYSREALLNVNLFGKFTYTQEAFLDLAYKGIRIKEIPLKVRAKRQFGRSKISDNLLAYGYKTLKIIFRTLRDYKPLKFFGSLGLIIFMIGFVFDFFLLYHYVFTHSLSPYKSLGFIGGFLNAIGLVILVLALVADMLERIRLNQEKILYLQKKREYEID</sequence>